<comment type="caution">
    <text evidence="1">The sequence shown here is derived from an EMBL/GenBank/DDBJ whole genome shotgun (WGS) entry which is preliminary data.</text>
</comment>
<evidence type="ECO:0000313" key="1">
    <source>
        <dbReference type="EMBL" id="GGZ35271.1"/>
    </source>
</evidence>
<accession>A0A918Q8W7</accession>
<dbReference type="Proteomes" id="UP000619457">
    <property type="component" value="Unassembled WGS sequence"/>
</dbReference>
<dbReference type="RefSeq" id="WP_018475463.1">
    <property type="nucleotide sequence ID" value="NZ_BMWX01000005.1"/>
</dbReference>
<dbReference type="EMBL" id="BMWX01000005">
    <property type="protein sequence ID" value="GGZ35271.1"/>
    <property type="molecule type" value="Genomic_DNA"/>
</dbReference>
<reference evidence="1" key="1">
    <citation type="journal article" date="2014" name="Int. J. Syst. Evol. Microbiol.">
        <title>Complete genome sequence of Corynebacterium casei LMG S-19264T (=DSM 44701T), isolated from a smear-ripened cheese.</title>
        <authorList>
            <consortium name="US DOE Joint Genome Institute (JGI-PGF)"/>
            <person name="Walter F."/>
            <person name="Albersmeier A."/>
            <person name="Kalinowski J."/>
            <person name="Ruckert C."/>
        </authorList>
    </citation>
    <scope>NUCLEOTIDE SEQUENCE</scope>
    <source>
        <strain evidence="1">KCTC 12368</strain>
    </source>
</reference>
<protein>
    <submittedName>
        <fullName evidence="1">Uncharacterized protein</fullName>
    </submittedName>
</protein>
<proteinExistence type="predicted"/>
<name>A0A918Q8W7_9BACT</name>
<sequence>MNIIELIPYLKNLHKAESVSQVFLPDIEFDLVELYVKDKLALDSEVVFLDADSIPNELKIELDGVLHENLFPLYLAQEMVEEYVKTYNDELSDIEIAKRLLEYRINDA</sequence>
<keyword evidence="2" id="KW-1185">Reference proteome</keyword>
<dbReference type="AlphaFoldDB" id="A0A918Q8W7"/>
<evidence type="ECO:0000313" key="2">
    <source>
        <dbReference type="Proteomes" id="UP000619457"/>
    </source>
</evidence>
<organism evidence="1 2">
    <name type="scientific">Echinicola pacifica</name>
    <dbReference type="NCBI Taxonomy" id="346377"/>
    <lineage>
        <taxon>Bacteria</taxon>
        <taxon>Pseudomonadati</taxon>
        <taxon>Bacteroidota</taxon>
        <taxon>Cytophagia</taxon>
        <taxon>Cytophagales</taxon>
        <taxon>Cyclobacteriaceae</taxon>
        <taxon>Echinicola</taxon>
    </lineage>
</organism>
<reference evidence="1" key="2">
    <citation type="submission" date="2020-09" db="EMBL/GenBank/DDBJ databases">
        <authorList>
            <person name="Sun Q."/>
            <person name="Kim S."/>
        </authorList>
    </citation>
    <scope>NUCLEOTIDE SEQUENCE</scope>
    <source>
        <strain evidence="1">KCTC 12368</strain>
    </source>
</reference>
<gene>
    <name evidence="1" type="ORF">GCM10007049_30870</name>
</gene>